<reference evidence="1 2" key="1">
    <citation type="journal article" date="2019" name="Nat. Ecol. Evol.">
        <title>Megaphylogeny resolves global patterns of mushroom evolution.</title>
        <authorList>
            <person name="Varga T."/>
            <person name="Krizsan K."/>
            <person name="Foldi C."/>
            <person name="Dima B."/>
            <person name="Sanchez-Garcia M."/>
            <person name="Sanchez-Ramirez S."/>
            <person name="Szollosi G.J."/>
            <person name="Szarkandi J.G."/>
            <person name="Papp V."/>
            <person name="Albert L."/>
            <person name="Andreopoulos W."/>
            <person name="Angelini C."/>
            <person name="Antonin V."/>
            <person name="Barry K.W."/>
            <person name="Bougher N.L."/>
            <person name="Buchanan P."/>
            <person name="Buyck B."/>
            <person name="Bense V."/>
            <person name="Catcheside P."/>
            <person name="Chovatia M."/>
            <person name="Cooper J."/>
            <person name="Damon W."/>
            <person name="Desjardin D."/>
            <person name="Finy P."/>
            <person name="Geml J."/>
            <person name="Haridas S."/>
            <person name="Hughes K."/>
            <person name="Justo A."/>
            <person name="Karasinski D."/>
            <person name="Kautmanova I."/>
            <person name="Kiss B."/>
            <person name="Kocsube S."/>
            <person name="Kotiranta H."/>
            <person name="LaButti K.M."/>
            <person name="Lechner B.E."/>
            <person name="Liimatainen K."/>
            <person name="Lipzen A."/>
            <person name="Lukacs Z."/>
            <person name="Mihaltcheva S."/>
            <person name="Morgado L.N."/>
            <person name="Niskanen T."/>
            <person name="Noordeloos M.E."/>
            <person name="Ohm R.A."/>
            <person name="Ortiz-Santana B."/>
            <person name="Ovrebo C."/>
            <person name="Racz N."/>
            <person name="Riley R."/>
            <person name="Savchenko A."/>
            <person name="Shiryaev A."/>
            <person name="Soop K."/>
            <person name="Spirin V."/>
            <person name="Szebenyi C."/>
            <person name="Tomsovsky M."/>
            <person name="Tulloss R.E."/>
            <person name="Uehling J."/>
            <person name="Grigoriev I.V."/>
            <person name="Vagvolgyi C."/>
            <person name="Papp T."/>
            <person name="Martin F.M."/>
            <person name="Miettinen O."/>
            <person name="Hibbett D.S."/>
            <person name="Nagy L.G."/>
        </authorList>
    </citation>
    <scope>NUCLEOTIDE SEQUENCE [LARGE SCALE GENOMIC DNA]</scope>
    <source>
        <strain evidence="1 2">HHB13444</strain>
    </source>
</reference>
<name>A0A5C3NYG3_9APHY</name>
<dbReference type="AlphaFoldDB" id="A0A5C3NYG3"/>
<protein>
    <submittedName>
        <fullName evidence="1">Uncharacterized protein</fullName>
    </submittedName>
</protein>
<dbReference type="EMBL" id="ML211608">
    <property type="protein sequence ID" value="TFK81398.1"/>
    <property type="molecule type" value="Genomic_DNA"/>
</dbReference>
<organism evidence="1 2">
    <name type="scientific">Polyporus arcularius HHB13444</name>
    <dbReference type="NCBI Taxonomy" id="1314778"/>
    <lineage>
        <taxon>Eukaryota</taxon>
        <taxon>Fungi</taxon>
        <taxon>Dikarya</taxon>
        <taxon>Basidiomycota</taxon>
        <taxon>Agaricomycotina</taxon>
        <taxon>Agaricomycetes</taxon>
        <taxon>Polyporales</taxon>
        <taxon>Polyporaceae</taxon>
        <taxon>Polyporus</taxon>
    </lineage>
</organism>
<dbReference type="InParanoid" id="A0A5C3NYG3"/>
<proteinExistence type="predicted"/>
<evidence type="ECO:0000313" key="1">
    <source>
        <dbReference type="EMBL" id="TFK81398.1"/>
    </source>
</evidence>
<keyword evidence="2" id="KW-1185">Reference proteome</keyword>
<evidence type="ECO:0000313" key="2">
    <source>
        <dbReference type="Proteomes" id="UP000308197"/>
    </source>
</evidence>
<dbReference type="Proteomes" id="UP000308197">
    <property type="component" value="Unassembled WGS sequence"/>
</dbReference>
<sequence length="150" mass="16558">MPTRLPGSHNGQDFGLPGMHTGTLENMQVVAGLQWYSHWMHKKDTFRDIVVGAINQKGVQPGGNMNPASSPVEEYDNDHLCTLGVTSSKGGLIINLLRVRELLDNARLPEEMSLRRTVELRDLHECTFPMGIFILSILAGSGMSNNIMLT</sequence>
<accession>A0A5C3NYG3</accession>
<gene>
    <name evidence="1" type="ORF">K466DRAFT_569041</name>
</gene>